<dbReference type="OrthoDB" id="2906425at2759"/>
<evidence type="ECO:0000313" key="4">
    <source>
        <dbReference type="Proteomes" id="UP000016923"/>
    </source>
</evidence>
<proteinExistence type="predicted"/>
<feature type="domain" description="Aminoglycoside phosphotransferase" evidence="2">
    <location>
        <begin position="365"/>
        <end position="408"/>
    </location>
</feature>
<dbReference type="Proteomes" id="UP000016923">
    <property type="component" value="Unassembled WGS sequence"/>
</dbReference>
<dbReference type="Gene3D" id="3.90.1200.10">
    <property type="match status" value="1"/>
</dbReference>
<reference evidence="3 4" key="1">
    <citation type="journal article" date="2013" name="BMC Genomics">
        <title>The genome and transcriptome of the pine saprophyte Ophiostoma piceae, and a comparison with the bark beetle-associated pine pathogen Grosmannia clavigera.</title>
        <authorList>
            <person name="Haridas S."/>
            <person name="Wang Y."/>
            <person name="Lim L."/>
            <person name="Massoumi Alamouti S."/>
            <person name="Jackman S."/>
            <person name="Docking R."/>
            <person name="Robertson G."/>
            <person name="Birol I."/>
            <person name="Bohlmann J."/>
            <person name="Breuil C."/>
        </authorList>
    </citation>
    <scope>NUCLEOTIDE SEQUENCE [LARGE SCALE GENOMIC DNA]</scope>
    <source>
        <strain evidence="3 4">UAMH 11346</strain>
    </source>
</reference>
<accession>S3C1K5</accession>
<gene>
    <name evidence="3" type="ORF">F503_02345</name>
</gene>
<keyword evidence="1" id="KW-0472">Membrane</keyword>
<sequence>MDSTPEQSVEAAPPCDRNLEEPYRVIIRALVTDIEGAPEERAKVFGQIFASQILGRTFNSRRQDTSHDELHFLPGCDSRKPTKGHFIYDFNFSKDLTKDELQQIRHDVYYAHLHNGECYKESRRFGRCFPLAFRTVFVWFILLNNVSFFSHFTHTIRLPRFFAPGDVLKTVYVFSPLHMTLFTAEYSTHVLTHLRQTVPASTIGCKMAPPTNQDLNAKREKQCISITPERKYYRCANTWVKRSLRPTEWQKHNGFLYVPTFNLERVLNEGACLKFLAERTDIPLPKLYACFEDDGAAYLITEYVEGVGMNELVAEDQKVVAQELEKHIKTLKALTSNVWGGPDGLVLPPYRVMRKSDGRPWPVRPRETHDLVFCHNDLSANNVIVDVSTLKIKAIVDWEYGGFFPPEFEKPFYLRAGPSVALPGEVDDADVLANMMNEEKL</sequence>
<dbReference type="PANTHER" id="PTHR21310">
    <property type="entry name" value="AMINOGLYCOSIDE PHOSPHOTRANSFERASE-RELATED-RELATED"/>
    <property type="match status" value="1"/>
</dbReference>
<organism evidence="3 4">
    <name type="scientific">Ophiostoma piceae (strain UAMH 11346)</name>
    <name type="common">Sap stain fungus</name>
    <dbReference type="NCBI Taxonomy" id="1262450"/>
    <lineage>
        <taxon>Eukaryota</taxon>
        <taxon>Fungi</taxon>
        <taxon>Dikarya</taxon>
        <taxon>Ascomycota</taxon>
        <taxon>Pezizomycotina</taxon>
        <taxon>Sordariomycetes</taxon>
        <taxon>Sordariomycetidae</taxon>
        <taxon>Ophiostomatales</taxon>
        <taxon>Ophiostomataceae</taxon>
        <taxon>Ophiostoma</taxon>
    </lineage>
</organism>
<dbReference type="eggNOG" id="ENOG502RUFT">
    <property type="taxonomic scope" value="Eukaryota"/>
</dbReference>
<dbReference type="STRING" id="1262450.S3C1K5"/>
<dbReference type="AlphaFoldDB" id="S3C1K5"/>
<dbReference type="PANTHER" id="PTHR21310:SF15">
    <property type="entry name" value="AMINOGLYCOSIDE PHOSPHOTRANSFERASE DOMAIN-CONTAINING PROTEIN"/>
    <property type="match status" value="1"/>
</dbReference>
<dbReference type="HOGENOM" id="CLU_621271_0_0_1"/>
<dbReference type="VEuPathDB" id="FungiDB:F503_02345"/>
<name>S3C1K5_OPHP1</name>
<keyword evidence="4" id="KW-1185">Reference proteome</keyword>
<evidence type="ECO:0000259" key="2">
    <source>
        <dbReference type="Pfam" id="PF01636"/>
    </source>
</evidence>
<keyword evidence="1" id="KW-0812">Transmembrane</keyword>
<dbReference type="InterPro" id="IPR002575">
    <property type="entry name" value="Aminoglycoside_PTrfase"/>
</dbReference>
<dbReference type="EMBL" id="KE148156">
    <property type="protein sequence ID" value="EPE05606.1"/>
    <property type="molecule type" value="Genomic_DNA"/>
</dbReference>
<evidence type="ECO:0000313" key="3">
    <source>
        <dbReference type="EMBL" id="EPE05606.1"/>
    </source>
</evidence>
<evidence type="ECO:0000256" key="1">
    <source>
        <dbReference type="SAM" id="Phobius"/>
    </source>
</evidence>
<feature type="transmembrane region" description="Helical" evidence="1">
    <location>
        <begin position="131"/>
        <end position="152"/>
    </location>
</feature>
<dbReference type="InterPro" id="IPR051678">
    <property type="entry name" value="AGP_Transferase"/>
</dbReference>
<keyword evidence="1" id="KW-1133">Transmembrane helix</keyword>
<dbReference type="InterPro" id="IPR011009">
    <property type="entry name" value="Kinase-like_dom_sf"/>
</dbReference>
<dbReference type="Pfam" id="PF01636">
    <property type="entry name" value="APH"/>
    <property type="match status" value="1"/>
</dbReference>
<dbReference type="SUPFAM" id="SSF56112">
    <property type="entry name" value="Protein kinase-like (PK-like)"/>
    <property type="match status" value="1"/>
</dbReference>
<protein>
    <recommendedName>
        <fullName evidence="2">Aminoglycoside phosphotransferase domain-containing protein</fullName>
    </recommendedName>
</protein>
<dbReference type="CDD" id="cd05120">
    <property type="entry name" value="APH_ChoK_like"/>
    <property type="match status" value="1"/>
</dbReference>